<dbReference type="AlphaFoldDB" id="A0AAV4RT80"/>
<organism evidence="1 2">
    <name type="scientific">Caerostris extrusa</name>
    <name type="common">Bark spider</name>
    <name type="synonym">Caerostris bankana</name>
    <dbReference type="NCBI Taxonomy" id="172846"/>
    <lineage>
        <taxon>Eukaryota</taxon>
        <taxon>Metazoa</taxon>
        <taxon>Ecdysozoa</taxon>
        <taxon>Arthropoda</taxon>
        <taxon>Chelicerata</taxon>
        <taxon>Arachnida</taxon>
        <taxon>Araneae</taxon>
        <taxon>Araneomorphae</taxon>
        <taxon>Entelegynae</taxon>
        <taxon>Araneoidea</taxon>
        <taxon>Araneidae</taxon>
        <taxon>Caerostris</taxon>
    </lineage>
</organism>
<sequence>MLIKVIEVKAGCDYLTLPLNYWREEKLAWSTKSLFVLHHADGSHQRKRQFHSLRLDVFPKGDNITFSFSKLMQIRNVLTQIGMDFLWLRAVKLSSYVTRRAHGFLLD</sequence>
<evidence type="ECO:0000313" key="1">
    <source>
        <dbReference type="EMBL" id="GIY24592.1"/>
    </source>
</evidence>
<evidence type="ECO:0000313" key="2">
    <source>
        <dbReference type="Proteomes" id="UP001054945"/>
    </source>
</evidence>
<proteinExistence type="predicted"/>
<keyword evidence="2" id="KW-1185">Reference proteome</keyword>
<protein>
    <submittedName>
        <fullName evidence="1">Uncharacterized protein</fullName>
    </submittedName>
</protein>
<comment type="caution">
    <text evidence="1">The sequence shown here is derived from an EMBL/GenBank/DDBJ whole genome shotgun (WGS) entry which is preliminary data.</text>
</comment>
<accession>A0AAV4RT80</accession>
<dbReference type="EMBL" id="BPLR01008428">
    <property type="protein sequence ID" value="GIY24592.1"/>
    <property type="molecule type" value="Genomic_DNA"/>
</dbReference>
<name>A0AAV4RT80_CAEEX</name>
<gene>
    <name evidence="1" type="ORF">CEXT_659471</name>
</gene>
<reference evidence="1 2" key="1">
    <citation type="submission" date="2021-06" db="EMBL/GenBank/DDBJ databases">
        <title>Caerostris extrusa draft genome.</title>
        <authorList>
            <person name="Kono N."/>
            <person name="Arakawa K."/>
        </authorList>
    </citation>
    <scope>NUCLEOTIDE SEQUENCE [LARGE SCALE GENOMIC DNA]</scope>
</reference>
<dbReference type="Proteomes" id="UP001054945">
    <property type="component" value="Unassembled WGS sequence"/>
</dbReference>